<keyword evidence="1" id="KW-0547">Nucleotide-binding</keyword>
<comment type="caution">
    <text evidence="4">The sequence shown here is derived from an EMBL/GenBank/DDBJ whole genome shotgun (WGS) entry which is preliminary data.</text>
</comment>
<dbReference type="AlphaFoldDB" id="A0A1R2D0L1"/>
<gene>
    <name evidence="4" type="ORF">SteCoe_1980</name>
</gene>
<evidence type="ECO:0000256" key="2">
    <source>
        <dbReference type="SAM" id="Coils"/>
    </source>
</evidence>
<accession>A0A1R2D0L1</accession>
<dbReference type="PANTHER" id="PTHR32046:SF11">
    <property type="entry name" value="IMMUNE-ASSOCIATED NUCLEOTIDE-BINDING PROTEIN 10-LIKE"/>
    <property type="match status" value="1"/>
</dbReference>
<proteinExistence type="predicted"/>
<dbReference type="Gene3D" id="3.40.50.300">
    <property type="entry name" value="P-loop containing nucleotide triphosphate hydrolases"/>
    <property type="match status" value="1"/>
</dbReference>
<dbReference type="SUPFAM" id="SSF52540">
    <property type="entry name" value="P-loop containing nucleoside triphosphate hydrolases"/>
    <property type="match status" value="1"/>
</dbReference>
<evidence type="ECO:0000313" key="5">
    <source>
        <dbReference type="Proteomes" id="UP000187209"/>
    </source>
</evidence>
<name>A0A1R2D0L1_9CILI</name>
<dbReference type="EMBL" id="MPUH01000021">
    <property type="protein sequence ID" value="OMJ94798.1"/>
    <property type="molecule type" value="Genomic_DNA"/>
</dbReference>
<feature type="domain" description="AIG1-type G" evidence="3">
    <location>
        <begin position="10"/>
        <end position="175"/>
    </location>
</feature>
<dbReference type="OrthoDB" id="444555at2759"/>
<dbReference type="Pfam" id="PF04548">
    <property type="entry name" value="AIG1"/>
    <property type="match status" value="1"/>
</dbReference>
<keyword evidence="2" id="KW-0175">Coiled coil</keyword>
<feature type="coiled-coil region" evidence="2">
    <location>
        <begin position="346"/>
        <end position="373"/>
    </location>
</feature>
<dbReference type="InterPro" id="IPR027417">
    <property type="entry name" value="P-loop_NTPase"/>
</dbReference>
<dbReference type="Proteomes" id="UP000187209">
    <property type="component" value="Unassembled WGS sequence"/>
</dbReference>
<dbReference type="InterPro" id="IPR006703">
    <property type="entry name" value="G_AIG1"/>
</dbReference>
<evidence type="ECO:0000259" key="3">
    <source>
        <dbReference type="Pfam" id="PF04548"/>
    </source>
</evidence>
<evidence type="ECO:0000256" key="1">
    <source>
        <dbReference type="ARBA" id="ARBA00022741"/>
    </source>
</evidence>
<protein>
    <recommendedName>
        <fullName evidence="3">AIG1-type G domain-containing protein</fullName>
    </recommendedName>
</protein>
<reference evidence="4 5" key="1">
    <citation type="submission" date="2016-11" db="EMBL/GenBank/DDBJ databases">
        <title>The macronuclear genome of Stentor coeruleus: a giant cell with tiny introns.</title>
        <authorList>
            <person name="Slabodnick M."/>
            <person name="Ruby J.G."/>
            <person name="Reiff S.B."/>
            <person name="Swart E.C."/>
            <person name="Gosai S."/>
            <person name="Prabakaran S."/>
            <person name="Witkowska E."/>
            <person name="Larue G.E."/>
            <person name="Fisher S."/>
            <person name="Freeman R.M."/>
            <person name="Gunawardena J."/>
            <person name="Chu W."/>
            <person name="Stover N.A."/>
            <person name="Gregory B.D."/>
            <person name="Nowacki M."/>
            <person name="Derisi J."/>
            <person name="Roy S.W."/>
            <person name="Marshall W.F."/>
            <person name="Sood P."/>
        </authorList>
    </citation>
    <scope>NUCLEOTIDE SEQUENCE [LARGE SCALE GENOMIC DNA]</scope>
    <source>
        <strain evidence="4">WM001</strain>
    </source>
</reference>
<dbReference type="GO" id="GO:0005525">
    <property type="term" value="F:GTP binding"/>
    <property type="evidence" value="ECO:0007669"/>
    <property type="project" value="InterPro"/>
</dbReference>
<sequence>MSEPEYDYCILFLGLTGSGKSSVINLIANYFEDNDPKNVREYATIGFERNSETSNVRKYIVRSKHDNKKYLLIDTPGLADTGGNDLMIRKKILESICELNFINAIVCVYNYSQNRVQPSHKKGIESIISLISDDLKYSILALLTHYKQNYKASDDELLQYFIERTKLKSVKQVISIENLPFSRPLDEIRNVNKNKWQEFMRNNISNFFAGFINFAHKERIETTPYLQFENTKNEVKLNIFKMEEKVKNCLTFQGNRSSLTYAYALIKHPARKDNNFICSYEIDRNCTYKCNSQTHGNCRLNVGMFSRFFIRVRTMFNSVCDVCGHSYANHIITKKLYQHVEISSKIINYMSSLDEIKRDAASAENECLDSLRKMKGLLPGFPFSDFLNELIIEARRDMNEDRIKLLENLRRRLN</sequence>
<organism evidence="4 5">
    <name type="scientific">Stentor coeruleus</name>
    <dbReference type="NCBI Taxonomy" id="5963"/>
    <lineage>
        <taxon>Eukaryota</taxon>
        <taxon>Sar</taxon>
        <taxon>Alveolata</taxon>
        <taxon>Ciliophora</taxon>
        <taxon>Postciliodesmatophora</taxon>
        <taxon>Heterotrichea</taxon>
        <taxon>Heterotrichida</taxon>
        <taxon>Stentoridae</taxon>
        <taxon>Stentor</taxon>
    </lineage>
</organism>
<evidence type="ECO:0000313" key="4">
    <source>
        <dbReference type="EMBL" id="OMJ94798.1"/>
    </source>
</evidence>
<keyword evidence="5" id="KW-1185">Reference proteome</keyword>
<dbReference type="PANTHER" id="PTHR32046">
    <property type="entry name" value="G DOMAIN-CONTAINING PROTEIN"/>
    <property type="match status" value="1"/>
</dbReference>